<dbReference type="SUPFAM" id="SSF47413">
    <property type="entry name" value="lambda repressor-like DNA-binding domains"/>
    <property type="match status" value="1"/>
</dbReference>
<dbReference type="Pfam" id="PF17855">
    <property type="entry name" value="MCM_lid"/>
    <property type="match status" value="1"/>
</dbReference>
<dbReference type="Gene3D" id="2.40.50.140">
    <property type="entry name" value="Nucleic acid-binding proteins"/>
    <property type="match status" value="1"/>
</dbReference>
<dbReference type="RefSeq" id="WP_267621710.1">
    <property type="nucleotide sequence ID" value="NZ_JAODIW010000006.1"/>
</dbReference>
<keyword evidence="4" id="KW-0547">Nucleotide-binding</keyword>
<dbReference type="InterPro" id="IPR036844">
    <property type="entry name" value="Hint_dom_sf"/>
</dbReference>
<dbReference type="EMBL" id="JBHSDS010000008">
    <property type="protein sequence ID" value="MFC4359486.1"/>
    <property type="molecule type" value="Genomic_DNA"/>
</dbReference>
<dbReference type="InterPro" id="IPR006142">
    <property type="entry name" value="INTEIN"/>
</dbReference>
<reference evidence="14 15" key="1">
    <citation type="journal article" date="2019" name="Int. J. Syst. Evol. Microbiol.">
        <title>The Global Catalogue of Microorganisms (GCM) 10K type strain sequencing project: providing services to taxonomists for standard genome sequencing and annotation.</title>
        <authorList>
            <consortium name="The Broad Institute Genomics Platform"/>
            <consortium name="The Broad Institute Genome Sequencing Center for Infectious Disease"/>
            <person name="Wu L."/>
            <person name="Ma J."/>
        </authorList>
    </citation>
    <scope>NUCLEOTIDE SEQUENCE [LARGE SCALE GENOMIC DNA]</scope>
    <source>
        <strain evidence="14 15">CGMCC 1.12553</strain>
    </source>
</reference>
<dbReference type="SMART" id="SM00305">
    <property type="entry name" value="HintC"/>
    <property type="match status" value="1"/>
</dbReference>
<dbReference type="FunFam" id="2.20.28.10:FF:000003">
    <property type="entry name" value="DNA helicase"/>
    <property type="match status" value="1"/>
</dbReference>
<dbReference type="SMART" id="SM00350">
    <property type="entry name" value="MCM"/>
    <property type="match status" value="1"/>
</dbReference>
<evidence type="ECO:0000259" key="12">
    <source>
        <dbReference type="PROSITE" id="PS50819"/>
    </source>
</evidence>
<evidence type="ECO:0000256" key="4">
    <source>
        <dbReference type="ARBA" id="ARBA00022741"/>
    </source>
</evidence>
<evidence type="ECO:0000259" key="13">
    <source>
        <dbReference type="PROSITE" id="PS50943"/>
    </source>
</evidence>
<dbReference type="InterPro" id="IPR027417">
    <property type="entry name" value="P-loop_NTPase"/>
</dbReference>
<dbReference type="InterPro" id="IPR033762">
    <property type="entry name" value="MCM_OB"/>
</dbReference>
<dbReference type="EC" id="3.6.4.12" evidence="2"/>
<dbReference type="InterPro" id="IPR018525">
    <property type="entry name" value="MCM_CS"/>
</dbReference>
<dbReference type="Gene3D" id="3.30.1640.10">
    <property type="entry name" value="mini-chromosome maintenance (MCM) complex, chain A, domain 1"/>
    <property type="match status" value="1"/>
</dbReference>
<dbReference type="GO" id="GO:0004519">
    <property type="term" value="F:endonuclease activity"/>
    <property type="evidence" value="ECO:0007669"/>
    <property type="project" value="UniProtKB-KW"/>
</dbReference>
<dbReference type="Pfam" id="PF14528">
    <property type="entry name" value="LAGLIDADG_3"/>
    <property type="match status" value="2"/>
</dbReference>
<keyword evidence="8" id="KW-0067">ATP-binding</keyword>
<feature type="domain" description="HTH cro/C1-type" evidence="13">
    <location>
        <begin position="687"/>
        <end position="738"/>
    </location>
</feature>
<dbReference type="GO" id="GO:0016787">
    <property type="term" value="F:hydrolase activity"/>
    <property type="evidence" value="ECO:0007669"/>
    <property type="project" value="UniProtKB-KW"/>
</dbReference>
<dbReference type="Gene3D" id="1.10.260.40">
    <property type="entry name" value="lambda repressor-like DNA-binding domains"/>
    <property type="match status" value="1"/>
</dbReference>
<dbReference type="GO" id="GO:0005524">
    <property type="term" value="F:ATP binding"/>
    <property type="evidence" value="ECO:0007669"/>
    <property type="project" value="UniProtKB-KW"/>
</dbReference>
<keyword evidence="14" id="KW-0255">Endonuclease</keyword>
<dbReference type="Gene3D" id="3.40.50.300">
    <property type="entry name" value="P-loop containing nucleotide triphosphate hydrolases"/>
    <property type="match status" value="2"/>
</dbReference>
<dbReference type="InterPro" id="IPR041562">
    <property type="entry name" value="MCM_lid"/>
</dbReference>
<dbReference type="InterPro" id="IPR001387">
    <property type="entry name" value="Cro/C1-type_HTH"/>
</dbReference>
<feature type="domain" description="MCM C-terminal AAA(+) ATPase" evidence="11">
    <location>
        <begin position="277"/>
        <end position="333"/>
    </location>
</feature>
<dbReference type="PANTHER" id="PTHR11630:SF66">
    <property type="entry name" value="DNA REPLICATION LICENSING FACTOR MCM4"/>
    <property type="match status" value="1"/>
</dbReference>
<evidence type="ECO:0000256" key="7">
    <source>
        <dbReference type="ARBA" id="ARBA00022813"/>
    </source>
</evidence>
<dbReference type="NCBIfam" id="TIGR01443">
    <property type="entry name" value="intein_Cterm"/>
    <property type="match status" value="1"/>
</dbReference>
<dbReference type="Proteomes" id="UP001595921">
    <property type="component" value="Unassembled WGS sequence"/>
</dbReference>
<name>A0ABD5PF09_9EURY</name>
<dbReference type="InterPro" id="IPR003587">
    <property type="entry name" value="Hint_dom_N"/>
</dbReference>
<evidence type="ECO:0000256" key="2">
    <source>
        <dbReference type="ARBA" id="ARBA00012551"/>
    </source>
</evidence>
<dbReference type="InterPro" id="IPR027925">
    <property type="entry name" value="MCM_N"/>
</dbReference>
<keyword evidence="10" id="KW-0238">DNA-binding</keyword>
<dbReference type="FunFam" id="3.40.50.300:FF:003812">
    <property type="entry name" value="MCM / cell division control protein 21"/>
    <property type="match status" value="1"/>
</dbReference>
<dbReference type="InterPro" id="IPR027434">
    <property type="entry name" value="Homing_endonucl"/>
</dbReference>
<keyword evidence="7" id="KW-0068">Autocatalytic cleavage</keyword>
<dbReference type="InterPro" id="IPR036388">
    <property type="entry name" value="WH-like_DNA-bd_sf"/>
</dbReference>
<dbReference type="PROSITE" id="PS50819">
    <property type="entry name" value="INTEIN_ENDONUCLEASE"/>
    <property type="match status" value="1"/>
</dbReference>
<dbReference type="InterPro" id="IPR010982">
    <property type="entry name" value="Lambda_DNA-bd_dom_sf"/>
</dbReference>
<organism evidence="14 15">
    <name type="scientific">Halobium salinum</name>
    <dbReference type="NCBI Taxonomy" id="1364940"/>
    <lineage>
        <taxon>Archaea</taxon>
        <taxon>Methanobacteriati</taxon>
        <taxon>Methanobacteriota</taxon>
        <taxon>Stenosarchaea group</taxon>
        <taxon>Halobacteria</taxon>
        <taxon>Halobacteriales</taxon>
        <taxon>Haloferacaceae</taxon>
        <taxon>Halobium</taxon>
    </lineage>
</organism>
<dbReference type="FunFam" id="3.40.50.300:FF:002469">
    <property type="entry name" value="Cell division control protein 21"/>
    <property type="match status" value="1"/>
</dbReference>
<dbReference type="SUPFAM" id="SSF52540">
    <property type="entry name" value="P-loop containing nucleoside triphosphate hydrolases"/>
    <property type="match status" value="1"/>
</dbReference>
<sequence>MAQAGNQELTDRFIQFYRNYYRDRIGTLAQNYPNEQRSLYVDYNDLYTFDPDLAEDYRSQPEQLQEYAEEALRLYDLPADVSLGQAHVRLRNLPEHIDIRGIRVHDNHVGTLVSVQGIVRKATDVRPKVTEAAFECQRCGTMTYIPQSDGAFQEPHECQGCERQGPFRVNFDQSEFIDSQKLRVQESPEGLRGGETPQSIDINVEDDITGKVTAGDHVTVVGVLHIEQVTNGQEKSAIFDLYMDGVSIAIEDEEFEDMDITDEDKKEIIELSNHESIYEEMVGSIAPAIYGYEEEKLAMLLQLFSGVTKHLPDGSRIRGDLHMLLIGDPGTGKCVRGDTRITLADGSEPRIRDLVESNLNDPKPIDDGVWDDVDFDVPSLQTDGSLAPQRATKVWKREAPETMYRIRTSTGHELEVTPSHPLFVQSGGRFSPVIADDLREGDFVATPRRLPVAGDDRLEVNYRRSKSANAVRLDLPDEWTPWLARLVGYIVAEGYVEQRSDNTGFVSVTNNDREILDEVARGFERLGLNYFERAPHDGKDAREIVCGSGEFVSFLTTLEPAMLETSAEQRVPEAIMRSTEETTVSFLRAYIEGEAHVSETQREISVASMSRDLLEDVRRLLLALGITTQLHPRQNDSYRLRIGGEQFATYVDRVGFVTERKRRTAAQYEGVRSNTNLDVVPNIGNDLRRIRNEVGLTQAECGLPRSTYQHYERGDRNPSRESLEAVVTAFEAALDDDSAAIADGGVESAVARDVSSLRSLADGPVGWERIESIETVEPEYDWVYDLEVEGTHNYVSSGVISHNSQMISYIQNVAPRSVYTSGKGSSSAGLTAAAVRDDFGDGQQWSLEAGALVLADKGIAAVDELDKMRPEDRSAMHEALEQQKISVSKAGINATLKSRCSLLGAANPKYGRFDQYEPIGEQIDLEPALISRFDLIFTVTDKPDPDHDSMLAEHILKTNYAGELNTQRTQLPTSNFSAEEVDEVTEEVAPVIDKDLLRKYIAYSKRNCFPTMTDEAKEQIRDFYVDLRSKGLDEDAPVPVTARQLEALVRLSEASARVRLSDTVERQDAERATEITRSCLEAIGVDPETGEFDADVVETGTSKSQRDRIKGIKEIIKEVDREYEEEPGAPIDAIVDLAAESGIDEDSVSKELDNLRRKGDVYSPATDQYKVV</sequence>
<comment type="similarity">
    <text evidence="1">Belongs to the MCM family.</text>
</comment>
<keyword evidence="3" id="KW-0235">DNA replication</keyword>
<evidence type="ECO:0000256" key="1">
    <source>
        <dbReference type="ARBA" id="ARBA00008010"/>
    </source>
</evidence>
<dbReference type="Pfam" id="PF17207">
    <property type="entry name" value="MCM_OB"/>
    <property type="match status" value="1"/>
</dbReference>
<keyword evidence="14" id="KW-0540">Nuclease</keyword>
<dbReference type="Pfam" id="PF01381">
    <property type="entry name" value="HTH_3"/>
    <property type="match status" value="1"/>
</dbReference>
<dbReference type="SMART" id="SM00530">
    <property type="entry name" value="HTH_XRE"/>
    <property type="match status" value="1"/>
</dbReference>
<evidence type="ECO:0000256" key="6">
    <source>
        <dbReference type="ARBA" id="ARBA00022806"/>
    </source>
</evidence>
<dbReference type="GO" id="GO:0006260">
    <property type="term" value="P:DNA replication"/>
    <property type="evidence" value="ECO:0007669"/>
    <property type="project" value="UniProtKB-KW"/>
</dbReference>
<dbReference type="PROSITE" id="PS50051">
    <property type="entry name" value="MCM_2"/>
    <property type="match status" value="2"/>
</dbReference>
<evidence type="ECO:0000259" key="11">
    <source>
        <dbReference type="PROSITE" id="PS50051"/>
    </source>
</evidence>
<keyword evidence="5" id="KW-0378">Hydrolase</keyword>
<feature type="domain" description="DOD-type homing endonuclease" evidence="12">
    <location>
        <begin position="486"/>
        <end position="626"/>
    </location>
</feature>
<protein>
    <recommendedName>
        <fullName evidence="2">DNA helicase</fullName>
        <ecNumber evidence="2">3.6.4.12</ecNumber>
    </recommendedName>
</protein>
<dbReference type="InterPro" id="IPR012340">
    <property type="entry name" value="NA-bd_OB-fold"/>
</dbReference>
<dbReference type="SUPFAM" id="SSF55608">
    <property type="entry name" value="Homing endonucleases"/>
    <property type="match status" value="2"/>
</dbReference>
<dbReference type="PROSITE" id="PS00847">
    <property type="entry name" value="MCM_1"/>
    <property type="match status" value="1"/>
</dbReference>
<evidence type="ECO:0000313" key="15">
    <source>
        <dbReference type="Proteomes" id="UP001595921"/>
    </source>
</evidence>
<dbReference type="CDD" id="cd00081">
    <property type="entry name" value="Hint"/>
    <property type="match status" value="2"/>
</dbReference>
<dbReference type="InterPro" id="IPR006141">
    <property type="entry name" value="Intein_N"/>
</dbReference>
<dbReference type="Gene3D" id="2.20.28.10">
    <property type="match status" value="1"/>
</dbReference>
<keyword evidence="9" id="KW-0651">Protein splicing</keyword>
<dbReference type="InterPro" id="IPR004860">
    <property type="entry name" value="LAGLIDADG_dom"/>
</dbReference>
<dbReference type="AlphaFoldDB" id="A0ABD5PF09"/>
<evidence type="ECO:0000256" key="5">
    <source>
        <dbReference type="ARBA" id="ARBA00022801"/>
    </source>
</evidence>
<dbReference type="PROSITE" id="PS50818">
    <property type="entry name" value="INTEIN_C_TER"/>
    <property type="match status" value="1"/>
</dbReference>
<dbReference type="SUPFAM" id="SSF50249">
    <property type="entry name" value="Nucleic acid-binding proteins"/>
    <property type="match status" value="1"/>
</dbReference>
<keyword evidence="15" id="KW-1185">Reference proteome</keyword>
<dbReference type="Gene3D" id="1.10.10.10">
    <property type="entry name" value="Winged helix-like DNA-binding domain superfamily/Winged helix DNA-binding domain"/>
    <property type="match status" value="1"/>
</dbReference>
<evidence type="ECO:0000256" key="9">
    <source>
        <dbReference type="ARBA" id="ARBA00023000"/>
    </source>
</evidence>
<dbReference type="InterPro" id="IPR004042">
    <property type="entry name" value="Intein_endonuc_central"/>
</dbReference>
<dbReference type="Pfam" id="PF00493">
    <property type="entry name" value="MCM"/>
    <property type="match status" value="2"/>
</dbReference>
<dbReference type="InterPro" id="IPR003586">
    <property type="entry name" value="Hint_dom_C"/>
</dbReference>
<dbReference type="PROSITE" id="PS50817">
    <property type="entry name" value="INTEIN_N_TER"/>
    <property type="match status" value="1"/>
</dbReference>
<dbReference type="Gene3D" id="3.10.28.10">
    <property type="entry name" value="Homing endonucleases"/>
    <property type="match status" value="1"/>
</dbReference>
<dbReference type="SUPFAM" id="SSF51294">
    <property type="entry name" value="Hedgehog/intein (Hint) domain"/>
    <property type="match status" value="1"/>
</dbReference>
<comment type="caution">
    <text evidence="14">The sequence shown here is derived from an EMBL/GenBank/DDBJ whole genome shotgun (WGS) entry which is preliminary data.</text>
</comment>
<keyword evidence="6" id="KW-0347">Helicase</keyword>
<accession>A0ABD5PF09</accession>
<dbReference type="InterPro" id="IPR031327">
    <property type="entry name" value="MCM"/>
</dbReference>
<dbReference type="Gene3D" id="2.170.16.10">
    <property type="entry name" value="Hedgehog/Intein (Hint) domain"/>
    <property type="match status" value="2"/>
</dbReference>
<dbReference type="NCBIfam" id="TIGR01445">
    <property type="entry name" value="intein_Nterm"/>
    <property type="match status" value="1"/>
</dbReference>
<dbReference type="InterPro" id="IPR001208">
    <property type="entry name" value="MCM_dom"/>
</dbReference>
<feature type="domain" description="MCM C-terminal AAA(+) ATPase" evidence="11">
    <location>
        <begin position="804"/>
        <end position="955"/>
    </location>
</feature>
<dbReference type="GO" id="GO:0003678">
    <property type="term" value="F:DNA helicase activity"/>
    <property type="evidence" value="ECO:0007669"/>
    <property type="project" value="UniProtKB-EC"/>
</dbReference>
<evidence type="ECO:0000256" key="8">
    <source>
        <dbReference type="ARBA" id="ARBA00022840"/>
    </source>
</evidence>
<evidence type="ECO:0000256" key="3">
    <source>
        <dbReference type="ARBA" id="ARBA00022705"/>
    </source>
</evidence>
<evidence type="ECO:0000256" key="10">
    <source>
        <dbReference type="ARBA" id="ARBA00023125"/>
    </source>
</evidence>
<dbReference type="InterPro" id="IPR030934">
    <property type="entry name" value="Intein_C"/>
</dbReference>
<gene>
    <name evidence="14" type="ORF">ACFO0N_16200</name>
</gene>
<dbReference type="CDD" id="cd00093">
    <property type="entry name" value="HTH_XRE"/>
    <property type="match status" value="1"/>
</dbReference>
<evidence type="ECO:0000313" key="14">
    <source>
        <dbReference type="EMBL" id="MFC4359486.1"/>
    </source>
</evidence>
<proteinExistence type="inferred from homology"/>
<dbReference type="PRINTS" id="PR00379">
    <property type="entry name" value="INTEIN"/>
</dbReference>
<dbReference type="Pfam" id="PF14551">
    <property type="entry name" value="MCM_N"/>
    <property type="match status" value="1"/>
</dbReference>
<dbReference type="PANTHER" id="PTHR11630">
    <property type="entry name" value="DNA REPLICATION LICENSING FACTOR MCM FAMILY MEMBER"/>
    <property type="match status" value="1"/>
</dbReference>
<dbReference type="SMART" id="SM00306">
    <property type="entry name" value="HintN"/>
    <property type="match status" value="1"/>
</dbReference>
<dbReference type="PROSITE" id="PS50943">
    <property type="entry name" value="HTH_CROC1"/>
    <property type="match status" value="1"/>
</dbReference>
<dbReference type="GO" id="GO:0003677">
    <property type="term" value="F:DNA binding"/>
    <property type="evidence" value="ECO:0007669"/>
    <property type="project" value="UniProtKB-KW"/>
</dbReference>